<proteinExistence type="predicted"/>
<dbReference type="Pfam" id="PF18618">
    <property type="entry name" value="HP0268"/>
    <property type="match status" value="1"/>
</dbReference>
<protein>
    <submittedName>
        <fullName evidence="2">HP0268 family nuclease</fullName>
    </submittedName>
</protein>
<name>A0ABV7ZER2_9HELI</name>
<organism evidence="2 3">
    <name type="scientific">Helicobacter baculiformis</name>
    <dbReference type="NCBI Taxonomy" id="427351"/>
    <lineage>
        <taxon>Bacteria</taxon>
        <taxon>Pseudomonadati</taxon>
        <taxon>Campylobacterota</taxon>
        <taxon>Epsilonproteobacteria</taxon>
        <taxon>Campylobacterales</taxon>
        <taxon>Helicobacteraceae</taxon>
        <taxon>Helicobacter</taxon>
    </lineage>
</organism>
<evidence type="ECO:0000313" key="2">
    <source>
        <dbReference type="EMBL" id="MFC3847058.1"/>
    </source>
</evidence>
<dbReference type="Proteomes" id="UP001595783">
    <property type="component" value="Unassembled WGS sequence"/>
</dbReference>
<sequence>MLNLGFYNKRDLMELHLAKQSKKHASKSLKVRLEDLLAKYHHHDEHIFYFAPSNTHKDMLAAVTSLEKQGYKAYLSEVRISTDDKDFIYALHII</sequence>
<comment type="caution">
    <text evidence="2">The sequence shown here is derived from an EMBL/GenBank/DDBJ whole genome shotgun (WGS) entry which is preliminary data.</text>
</comment>
<dbReference type="RefSeq" id="WP_382262268.1">
    <property type="nucleotide sequence ID" value="NZ_FZMF01000015.1"/>
</dbReference>
<evidence type="ECO:0000313" key="3">
    <source>
        <dbReference type="Proteomes" id="UP001595783"/>
    </source>
</evidence>
<dbReference type="InterPro" id="IPR040748">
    <property type="entry name" value="HP0268"/>
</dbReference>
<gene>
    <name evidence="2" type="ORF">ACFOPX_00710</name>
</gene>
<reference evidence="3" key="1">
    <citation type="journal article" date="2019" name="Int. J. Syst. Evol. Microbiol.">
        <title>The Global Catalogue of Microorganisms (GCM) 10K type strain sequencing project: providing services to taxonomists for standard genome sequencing and annotation.</title>
        <authorList>
            <consortium name="The Broad Institute Genomics Platform"/>
            <consortium name="The Broad Institute Genome Sequencing Center for Infectious Disease"/>
            <person name="Wu L."/>
            <person name="Ma J."/>
        </authorList>
    </citation>
    <scope>NUCLEOTIDE SEQUENCE [LARGE SCALE GENOMIC DNA]</scope>
    <source>
        <strain evidence="3">CCUG 53816</strain>
    </source>
</reference>
<dbReference type="EMBL" id="JBHRZO010000002">
    <property type="protein sequence ID" value="MFC3847058.1"/>
    <property type="molecule type" value="Genomic_DNA"/>
</dbReference>
<accession>A0ABV7ZER2</accession>
<keyword evidence="3" id="KW-1185">Reference proteome</keyword>
<evidence type="ECO:0000259" key="1">
    <source>
        <dbReference type="Pfam" id="PF18618"/>
    </source>
</evidence>
<feature type="domain" description="HP0268" evidence="1">
    <location>
        <begin position="13"/>
        <end position="94"/>
    </location>
</feature>